<proteinExistence type="predicted"/>
<sequence>MEEAYALLHNSLMLGEQALHCMSFADETQANRFKASGTTMSLQEARDILHTILTKWVTTKA</sequence>
<dbReference type="Proteomes" id="UP000597444">
    <property type="component" value="Unassembled WGS sequence"/>
</dbReference>
<comment type="caution">
    <text evidence="1">The sequence shown here is derived from an EMBL/GenBank/DDBJ whole genome shotgun (WGS) entry which is preliminary data.</text>
</comment>
<evidence type="ECO:0000313" key="2">
    <source>
        <dbReference type="Proteomes" id="UP000597444"/>
    </source>
</evidence>
<organism evidence="1 2">
    <name type="scientific">Reticulibacter mediterranei</name>
    <dbReference type="NCBI Taxonomy" id="2778369"/>
    <lineage>
        <taxon>Bacteria</taxon>
        <taxon>Bacillati</taxon>
        <taxon>Chloroflexota</taxon>
        <taxon>Ktedonobacteria</taxon>
        <taxon>Ktedonobacterales</taxon>
        <taxon>Reticulibacteraceae</taxon>
        <taxon>Reticulibacter</taxon>
    </lineage>
</organism>
<reference evidence="1" key="1">
    <citation type="submission" date="2020-10" db="EMBL/GenBank/DDBJ databases">
        <title>Taxonomic study of unclassified bacteria belonging to the class Ktedonobacteria.</title>
        <authorList>
            <person name="Yabe S."/>
            <person name="Wang C.M."/>
            <person name="Zheng Y."/>
            <person name="Sakai Y."/>
            <person name="Cavaletti L."/>
            <person name="Monciardini P."/>
            <person name="Donadio S."/>
        </authorList>
    </citation>
    <scope>NUCLEOTIDE SEQUENCE</scope>
    <source>
        <strain evidence="1">ID150040</strain>
    </source>
</reference>
<keyword evidence="2" id="KW-1185">Reference proteome</keyword>
<name>A0A8J3N925_9CHLR</name>
<dbReference type="AlphaFoldDB" id="A0A8J3N925"/>
<protein>
    <submittedName>
        <fullName evidence="1">Uncharacterized protein</fullName>
    </submittedName>
</protein>
<dbReference type="EMBL" id="BNJK01000002">
    <property type="protein sequence ID" value="GHO98852.1"/>
    <property type="molecule type" value="Genomic_DNA"/>
</dbReference>
<accession>A0A8J3N925</accession>
<evidence type="ECO:0000313" key="1">
    <source>
        <dbReference type="EMBL" id="GHO98852.1"/>
    </source>
</evidence>
<gene>
    <name evidence="1" type="ORF">KSF_089000</name>
</gene>